<reference evidence="11" key="1">
    <citation type="journal article" date="2015" name="PLoS Negl. Trop. Dis.">
        <title>Deep Sequencing Analysis of the Ixodes ricinus Haemocytome.</title>
        <authorList>
            <person name="Kotsyfakis M."/>
            <person name="Kopacek P."/>
            <person name="Franta Z."/>
            <person name="Pedra J.H."/>
            <person name="Ribeiro J.M."/>
        </authorList>
    </citation>
    <scope>NUCLEOTIDE SEQUENCE</scope>
</reference>
<dbReference type="AlphaFoldDB" id="A0A090XDK9"/>
<evidence type="ECO:0000256" key="1">
    <source>
        <dbReference type="ARBA" id="ARBA00004434"/>
    </source>
</evidence>
<evidence type="ECO:0000256" key="4">
    <source>
        <dbReference type="ARBA" id="ARBA00022692"/>
    </source>
</evidence>
<evidence type="ECO:0000256" key="2">
    <source>
        <dbReference type="ARBA" id="ARBA00008370"/>
    </source>
</evidence>
<dbReference type="InterPro" id="IPR020164">
    <property type="entry name" value="Cyt_c_Oxase_assmbl_COX16"/>
</dbReference>
<evidence type="ECO:0000256" key="6">
    <source>
        <dbReference type="ARBA" id="ARBA00022989"/>
    </source>
</evidence>
<evidence type="ECO:0000256" key="9">
    <source>
        <dbReference type="SAM" id="MobiDB-lite"/>
    </source>
</evidence>
<evidence type="ECO:0000256" key="7">
    <source>
        <dbReference type="ARBA" id="ARBA00023128"/>
    </source>
</evidence>
<feature type="transmembrane region" description="Helical" evidence="10">
    <location>
        <begin position="12"/>
        <end position="31"/>
    </location>
</feature>
<dbReference type="GO" id="GO:0033617">
    <property type="term" value="P:mitochondrial respiratory chain complex IV assembly"/>
    <property type="evidence" value="ECO:0007669"/>
    <property type="project" value="TreeGrafter"/>
</dbReference>
<keyword evidence="4 10" id="KW-0812">Transmembrane</keyword>
<comment type="similarity">
    <text evidence="2">Belongs to the COX16 family.</text>
</comment>
<dbReference type="Pfam" id="PF14138">
    <property type="entry name" value="COX16"/>
    <property type="match status" value="1"/>
</dbReference>
<keyword evidence="7" id="KW-0496">Mitochondrion</keyword>
<comment type="subcellular location">
    <subcellularLocation>
        <location evidence="1">Mitochondrion inner membrane</location>
        <topology evidence="1">Single-pass membrane protein</topology>
    </subcellularLocation>
</comment>
<accession>A0A090XDK9</accession>
<keyword evidence="6 10" id="KW-1133">Transmembrane helix</keyword>
<dbReference type="PANTHER" id="PTHR17130:SF14">
    <property type="entry name" value="CYTOCHROME C OXIDASE ASSEMBLY PROTEIN COX16 HOMOLOG, MITOCHONDRIAL"/>
    <property type="match status" value="1"/>
</dbReference>
<feature type="region of interest" description="Disordered" evidence="9">
    <location>
        <begin position="63"/>
        <end position="108"/>
    </location>
</feature>
<dbReference type="GO" id="GO:0005743">
    <property type="term" value="C:mitochondrial inner membrane"/>
    <property type="evidence" value="ECO:0007669"/>
    <property type="project" value="UniProtKB-SubCell"/>
</dbReference>
<keyword evidence="8 10" id="KW-0472">Membrane</keyword>
<sequence length="127" mass="14643">LKSLFESVYRRRFFRLGVPFMIFVVGGSFGLKHFTSLRYEFRATKITQEDAEKEGIKTEGSWRGHYGIGLREDPRDRHRQLAERPRSEALGRGQRVQQAPGGTAEEQVHVTLGSRRNVFLGNKYSSR</sequence>
<protein>
    <recommendedName>
        <fullName evidence="3">Cytochrome c oxidase assembly protein COX16 homolog, mitochondrial</fullName>
    </recommendedName>
</protein>
<evidence type="ECO:0000256" key="10">
    <source>
        <dbReference type="SAM" id="Phobius"/>
    </source>
</evidence>
<keyword evidence="5" id="KW-0999">Mitochondrion inner membrane</keyword>
<evidence type="ECO:0000313" key="11">
    <source>
        <dbReference type="EMBL" id="JAC94170.1"/>
    </source>
</evidence>
<name>A0A090XDK9_IXORI</name>
<evidence type="ECO:0000256" key="5">
    <source>
        <dbReference type="ARBA" id="ARBA00022792"/>
    </source>
</evidence>
<evidence type="ECO:0000256" key="8">
    <source>
        <dbReference type="ARBA" id="ARBA00023136"/>
    </source>
</evidence>
<organism evidence="11">
    <name type="scientific">Ixodes ricinus</name>
    <name type="common">Common tick</name>
    <name type="synonym">Acarus ricinus</name>
    <dbReference type="NCBI Taxonomy" id="34613"/>
    <lineage>
        <taxon>Eukaryota</taxon>
        <taxon>Metazoa</taxon>
        <taxon>Ecdysozoa</taxon>
        <taxon>Arthropoda</taxon>
        <taxon>Chelicerata</taxon>
        <taxon>Arachnida</taxon>
        <taxon>Acari</taxon>
        <taxon>Parasitiformes</taxon>
        <taxon>Ixodida</taxon>
        <taxon>Ixodoidea</taxon>
        <taxon>Ixodidae</taxon>
        <taxon>Ixodinae</taxon>
        <taxon>Ixodes</taxon>
    </lineage>
</organism>
<feature type="non-terminal residue" evidence="11">
    <location>
        <position position="1"/>
    </location>
</feature>
<dbReference type="PANTHER" id="PTHR17130">
    <property type="entry name" value="MITOCHONDRIAL OUTER MEMBRANE PROTEIN 25"/>
    <property type="match status" value="1"/>
</dbReference>
<proteinExistence type="evidence at transcript level"/>
<evidence type="ECO:0000256" key="3">
    <source>
        <dbReference type="ARBA" id="ARBA00021814"/>
    </source>
</evidence>
<feature type="compositionally biased region" description="Basic and acidic residues" evidence="9">
    <location>
        <begin position="70"/>
        <end position="89"/>
    </location>
</feature>
<dbReference type="EMBL" id="GBIH01000540">
    <property type="protein sequence ID" value="JAC94170.1"/>
    <property type="molecule type" value="mRNA"/>
</dbReference>